<protein>
    <submittedName>
        <fullName evidence="1">Uncharacterized protein</fullName>
    </submittedName>
</protein>
<organism evidence="1">
    <name type="scientific">Ophidiomyces ophidiicola</name>
    <dbReference type="NCBI Taxonomy" id="1387563"/>
    <lineage>
        <taxon>Eukaryota</taxon>
        <taxon>Fungi</taxon>
        <taxon>Dikarya</taxon>
        <taxon>Ascomycota</taxon>
        <taxon>Pezizomycotina</taxon>
        <taxon>Eurotiomycetes</taxon>
        <taxon>Eurotiomycetidae</taxon>
        <taxon>Onygenales</taxon>
        <taxon>Onygenaceae</taxon>
        <taxon>Ophidiomyces</taxon>
    </lineage>
</organism>
<sequence>SWIEVASQPSSSSLSSSAANDEIVTTGLRVPPRRMRGNRQVIAAQDLNITYSHRHSVANDSSQEEYEETESDSDRILSSSNEDIRASRRHTVTFIPGNSSTSDVAMSSEDDDNLTALGPSNRSSFTPQPNVFSHPPASQTNIQSQAAYPSESHAANRIENRTRSHRNSRSSIQSSRRFRNQHPQHSPYNIYSPSHQADHDAALRASLSTLLSCAAAARGLTKRDSQYQAPERPSSHPEPSSFRLVPETVAVQEDAAGQHNISNDVQHRSSSLSPSKRSRSPIQSTTRVRRKASPSKTHPVAPTSSKKTRRTTSETSSLISPTIMTWVVSAGVVVLFSAISFSAGYVIGREVGRTEGSQVLYNSGVGNGISGARTSTGCGKEAVKGGLRQFRWVSGGSGSAVAV</sequence>
<reference evidence="1" key="1">
    <citation type="journal article" date="2022" name="bioRxiv">
        <title>Population genetic analysis of Ophidiomyces ophidiicola, the causative agent of snake fungal disease, indicates recent introductions to the USA.</title>
        <authorList>
            <person name="Ladner J.T."/>
            <person name="Palmer J.M."/>
            <person name="Ettinger C.L."/>
            <person name="Stajich J.E."/>
            <person name="Farrell T.M."/>
            <person name="Glorioso B.M."/>
            <person name="Lawson B."/>
            <person name="Price S.J."/>
            <person name="Stengle A.G."/>
            <person name="Grear D.A."/>
            <person name="Lorch J.M."/>
        </authorList>
    </citation>
    <scope>NUCLEOTIDE SEQUENCE</scope>
    <source>
        <strain evidence="1">NWHC 24266-5</strain>
    </source>
</reference>
<accession>A0ACB8USN4</accession>
<proteinExistence type="predicted"/>
<gene>
    <name evidence="1" type="ORF">LOY88_004997</name>
</gene>
<name>A0ACB8USN4_9EURO</name>
<feature type="non-terminal residue" evidence="1">
    <location>
        <position position="1"/>
    </location>
</feature>
<evidence type="ECO:0000313" key="1">
    <source>
        <dbReference type="EMBL" id="KAI2383807.1"/>
    </source>
</evidence>
<dbReference type="EMBL" id="JALBCA010000083">
    <property type="protein sequence ID" value="KAI2383807.1"/>
    <property type="molecule type" value="Genomic_DNA"/>
</dbReference>
<comment type="caution">
    <text evidence="1">The sequence shown here is derived from an EMBL/GenBank/DDBJ whole genome shotgun (WGS) entry which is preliminary data.</text>
</comment>